<feature type="region of interest" description="Disordered" evidence="2">
    <location>
        <begin position="312"/>
        <end position="336"/>
    </location>
</feature>
<sequence>MSTGDSLSEEVSSSAVLDNENAESSGTKESEISVGISEGSHSDQQETDIEEINAEFTHTVKEYLGDTPDSLKSKDHETSICYSPSKSRYLDGCLEDSFSSGRNLPSINPTSTETLASLVNEIQRTGDSDAEVLRNCELIQDEIKALVQLQKKQSVNHNADVPLENTSGNSALTAVHNGCHPGPFLLHKQTSVTSNHGEADRHHMFTDNVEDSTGSVLLSSGYGTLSASEQSFTKCGDSSIKENILMGKDAEHSCSHLRNNTCEENAHEPLNEFEKETRNVLFPDTVRTNSNASSDQRKINSEQLTSWAQKLKMKKTKSNMPGKEDSQKKDAVIPDHFLSDDKRLPASLKEIYELKQKNANLNDWESVSSRSNSRQSAPQNLREKHSRHIADLRAYYESEISGLKQQLAAVSRTANSNVAEITHQNLLERCNHLERALTEASSRIKDLEDNNNLLKQQLADWPDRYDTASTTATVLQQRLDEIKNSNKEKDNIISRLKSRLKAQEENFHNVYKLSDDKEARMKKEHKMLQDILSEYESLGKEHERVKDTLVATENKLFDANTEISELRRIISKMEAQIKQLQHENKLRFRHAGHSQSLGVGSYSPPEKDCPQKESGKTESAVAPMMKALIEFDKTKATEGRALWKLDMRDSSGRQTISFNDRDNNIEKNTATNTQRNLSPDGHRSSSLPPSNRKSTPCSTPTKRETMISPISAKSSPKRCPTENFSPGFSHLCGRSDMRSDERESSSPTQSYSPRKKLQFIPLEEPELKCHTSNLGVHLGSRTEMALKAVKQGMVIGCPTWENRSNGIQTNNSVPVLIPPYDTDLSCKSRMDSLTETERRFDELTQEKQQEALENRLEKINQELGSIRMTLKKFHVLRTSANI</sequence>
<feature type="coiled-coil region" evidence="1">
    <location>
        <begin position="423"/>
        <end position="506"/>
    </location>
</feature>
<feature type="region of interest" description="Disordered" evidence="2">
    <location>
        <begin position="284"/>
        <end position="303"/>
    </location>
</feature>
<proteinExistence type="predicted"/>
<evidence type="ECO:0000313" key="3">
    <source>
        <dbReference type="EMBL" id="KAG2471346.1"/>
    </source>
</evidence>
<organism evidence="3 4">
    <name type="scientific">Polypterus senegalus</name>
    <name type="common">Senegal bichir</name>
    <dbReference type="NCBI Taxonomy" id="55291"/>
    <lineage>
        <taxon>Eukaryota</taxon>
        <taxon>Metazoa</taxon>
        <taxon>Chordata</taxon>
        <taxon>Craniata</taxon>
        <taxon>Vertebrata</taxon>
        <taxon>Euteleostomi</taxon>
        <taxon>Actinopterygii</taxon>
        <taxon>Polypteriformes</taxon>
        <taxon>Polypteridae</taxon>
        <taxon>Polypterus</taxon>
    </lineage>
</organism>
<gene>
    <name evidence="3" type="primary">Mphosph9</name>
    <name evidence="3" type="ORF">GTO96_0005594</name>
</gene>
<feature type="coiled-coil region" evidence="1">
    <location>
        <begin position="535"/>
        <end position="583"/>
    </location>
</feature>
<keyword evidence="1" id="KW-0175">Coiled coil</keyword>
<dbReference type="PANTHER" id="PTHR14926">
    <property type="entry name" value="M-PHASE PHOSPHOPROTEIN 9"/>
    <property type="match status" value="1"/>
</dbReference>
<feature type="region of interest" description="Disordered" evidence="2">
    <location>
        <begin position="364"/>
        <end position="385"/>
    </location>
</feature>
<dbReference type="AlphaFoldDB" id="A0A8X8C0A7"/>
<dbReference type="GO" id="GO:0005814">
    <property type="term" value="C:centriole"/>
    <property type="evidence" value="ECO:0007669"/>
    <property type="project" value="TreeGrafter"/>
</dbReference>
<dbReference type="Proteomes" id="UP000886611">
    <property type="component" value="Unassembled WGS sequence"/>
</dbReference>
<evidence type="ECO:0000256" key="2">
    <source>
        <dbReference type="SAM" id="MobiDB-lite"/>
    </source>
</evidence>
<accession>A0A8X8C0A7</accession>
<reference evidence="3 4" key="1">
    <citation type="journal article" date="2021" name="Cell">
        <title>Tracing the genetic footprints of vertebrate landing in non-teleost ray-finned fishes.</title>
        <authorList>
            <person name="Bi X."/>
            <person name="Wang K."/>
            <person name="Yang L."/>
            <person name="Pan H."/>
            <person name="Jiang H."/>
            <person name="Wei Q."/>
            <person name="Fang M."/>
            <person name="Yu H."/>
            <person name="Zhu C."/>
            <person name="Cai Y."/>
            <person name="He Y."/>
            <person name="Gan X."/>
            <person name="Zeng H."/>
            <person name="Yu D."/>
            <person name="Zhu Y."/>
            <person name="Jiang H."/>
            <person name="Qiu Q."/>
            <person name="Yang H."/>
            <person name="Zhang Y.E."/>
            <person name="Wang W."/>
            <person name="Zhu M."/>
            <person name="He S."/>
            <person name="Zhang G."/>
        </authorList>
    </citation>
    <scope>NUCLEOTIDE SEQUENCE [LARGE SCALE GENOMIC DNA]</scope>
    <source>
        <strain evidence="3">Bchr_013</strain>
    </source>
</reference>
<comment type="caution">
    <text evidence="3">The sequence shown here is derived from an EMBL/GenBank/DDBJ whole genome shotgun (WGS) entry which is preliminary data.</text>
</comment>
<feature type="non-terminal residue" evidence="3">
    <location>
        <position position="1"/>
    </location>
</feature>
<feature type="compositionally biased region" description="Polar residues" evidence="2">
    <location>
        <begin position="666"/>
        <end position="677"/>
    </location>
</feature>
<keyword evidence="4" id="KW-1185">Reference proteome</keyword>
<protein>
    <submittedName>
        <fullName evidence="3">MPP9 phase</fullName>
    </submittedName>
</protein>
<evidence type="ECO:0000313" key="4">
    <source>
        <dbReference type="Proteomes" id="UP000886611"/>
    </source>
</evidence>
<feature type="compositionally biased region" description="Basic and acidic residues" evidence="2">
    <location>
        <begin position="733"/>
        <end position="744"/>
    </location>
</feature>
<feature type="compositionally biased region" description="Basic and acidic residues" evidence="2">
    <location>
        <begin position="605"/>
        <end position="616"/>
    </location>
</feature>
<evidence type="ECO:0000256" key="1">
    <source>
        <dbReference type="SAM" id="Coils"/>
    </source>
</evidence>
<feature type="non-terminal residue" evidence="3">
    <location>
        <position position="882"/>
    </location>
</feature>
<dbReference type="EMBL" id="JAATIS010000094">
    <property type="protein sequence ID" value="KAG2471346.1"/>
    <property type="molecule type" value="Genomic_DNA"/>
</dbReference>
<feature type="coiled-coil region" evidence="1">
    <location>
        <begin position="833"/>
        <end position="869"/>
    </location>
</feature>
<feature type="region of interest" description="Disordered" evidence="2">
    <location>
        <begin position="594"/>
        <end position="620"/>
    </location>
</feature>
<dbReference type="InterPro" id="IPR026636">
    <property type="entry name" value="MPHOSPH9"/>
</dbReference>
<feature type="compositionally biased region" description="Polar residues" evidence="2">
    <location>
        <begin position="684"/>
        <end position="700"/>
    </location>
</feature>
<feature type="region of interest" description="Disordered" evidence="2">
    <location>
        <begin position="1"/>
        <end position="48"/>
    </location>
</feature>
<feature type="compositionally biased region" description="Low complexity" evidence="2">
    <location>
        <begin position="366"/>
        <end position="376"/>
    </location>
</feature>
<feature type="compositionally biased region" description="Low complexity" evidence="2">
    <location>
        <begin position="1"/>
        <end position="18"/>
    </location>
</feature>
<feature type="compositionally biased region" description="Basic and acidic residues" evidence="2">
    <location>
        <begin position="322"/>
        <end position="336"/>
    </location>
</feature>
<dbReference type="PANTHER" id="PTHR14926:SF1">
    <property type="entry name" value="M-PHASE PHOSPHOPROTEIN 9"/>
    <property type="match status" value="1"/>
</dbReference>
<feature type="region of interest" description="Disordered" evidence="2">
    <location>
        <begin position="653"/>
        <end position="755"/>
    </location>
</feature>
<name>A0A8X8C0A7_POLSE</name>